<evidence type="ECO:0000313" key="4">
    <source>
        <dbReference type="Proteomes" id="UP000005087"/>
    </source>
</evidence>
<proteinExistence type="predicted"/>
<dbReference type="eggNOG" id="ENOG5032ZAR">
    <property type="taxonomic scope" value="Bacteria"/>
</dbReference>
<evidence type="ECO:0008006" key="5">
    <source>
        <dbReference type="Google" id="ProtNLM"/>
    </source>
</evidence>
<dbReference type="HOGENOM" id="CLU_084483_0_0_11"/>
<reference evidence="3 4" key="1">
    <citation type="submission" date="2011-09" db="EMBL/GenBank/DDBJ databases">
        <authorList>
            <consortium name="US DOE Joint Genome Institute (JGI-PGF)"/>
            <person name="Lucas S."/>
            <person name="Han J."/>
            <person name="Lapidus A."/>
            <person name="Cheng J.-F."/>
            <person name="Goodwin L."/>
            <person name="Pitluck S."/>
            <person name="Peters L."/>
            <person name="Land M.L."/>
            <person name="Hauser L."/>
            <person name="Brambilla E."/>
            <person name="Klenk H.-P."/>
            <person name="Woyke T.J."/>
        </authorList>
    </citation>
    <scope>NUCLEOTIDE SEQUENCE [LARGE SCALE GENOMIC DNA]</scope>
    <source>
        <strain evidence="3 4">K62</strain>
    </source>
</reference>
<evidence type="ECO:0000256" key="2">
    <source>
        <dbReference type="SAM" id="SignalP"/>
    </source>
</evidence>
<keyword evidence="4" id="KW-1185">Reference proteome</keyword>
<organism evidence="3 4">
    <name type="scientific">Saccharomonospora glauca K62</name>
    <dbReference type="NCBI Taxonomy" id="928724"/>
    <lineage>
        <taxon>Bacteria</taxon>
        <taxon>Bacillati</taxon>
        <taxon>Actinomycetota</taxon>
        <taxon>Actinomycetes</taxon>
        <taxon>Pseudonocardiales</taxon>
        <taxon>Pseudonocardiaceae</taxon>
        <taxon>Saccharomonospora</taxon>
    </lineage>
</organism>
<dbReference type="EMBL" id="CM001484">
    <property type="protein sequence ID" value="EIE99084.1"/>
    <property type="molecule type" value="Genomic_DNA"/>
</dbReference>
<reference evidence="4" key="2">
    <citation type="submission" date="2012-01" db="EMBL/GenBank/DDBJ databases">
        <title>Noncontiguous Finished sequence of chromosome of Saccharomonospora glauca K62.</title>
        <authorList>
            <consortium name="US DOE Joint Genome Institute"/>
            <person name="Lucas S."/>
            <person name="Han J."/>
            <person name="Lapidus A."/>
            <person name="Cheng J.-F."/>
            <person name="Goodwin L."/>
            <person name="Pitluck S."/>
            <person name="Peters L."/>
            <person name="Mikhailova N."/>
            <person name="Held B."/>
            <person name="Detter J.C."/>
            <person name="Han C."/>
            <person name="Tapia R."/>
            <person name="Land M."/>
            <person name="Hauser L."/>
            <person name="Kyrpides N."/>
            <person name="Ivanova N."/>
            <person name="Pagani I."/>
            <person name="Brambilla E.-M."/>
            <person name="Klenk H.-P."/>
            <person name="Woyke T."/>
        </authorList>
    </citation>
    <scope>NUCLEOTIDE SEQUENCE [LARGE SCALE GENOMIC DNA]</scope>
    <source>
        <strain evidence="4">K62</strain>
    </source>
</reference>
<dbReference type="AlphaFoldDB" id="I1D2B0"/>
<feature type="region of interest" description="Disordered" evidence="1">
    <location>
        <begin position="28"/>
        <end position="67"/>
    </location>
</feature>
<feature type="chain" id="PRO_5038943998" description="DUF4352 domain-containing protein" evidence="2">
    <location>
        <begin position="25"/>
        <end position="208"/>
    </location>
</feature>
<accession>I1D2B0</accession>
<gene>
    <name evidence="3" type="ORF">SacglDRAFT_02185</name>
</gene>
<keyword evidence="2" id="KW-0732">Signal</keyword>
<name>I1D2B0_9PSEU</name>
<protein>
    <recommendedName>
        <fullName evidence="5">DUF4352 domain-containing protein</fullName>
    </recommendedName>
</protein>
<dbReference type="OrthoDB" id="3874174at2"/>
<sequence>MRKRGVVPAAVLGLVAVGLLPACGAEEDTSDAGAANDSATTSQAPTGSAETPATSAKDAKQEITPPGTELKLGETATIPYTYGSSKGTIGITVTEIEKGSEADLADFENAEGLVPYFVKFTVENVGGTDLSFSTVDLQPVAANGELTGVFVTGDIEGKCVTASAEADFKTAGASYESCSVVGSWPGVDVVGAAYNRDDYAEKPIVWKK</sequence>
<dbReference type="RefSeq" id="WP_005464396.1">
    <property type="nucleotide sequence ID" value="NZ_CM001484.1"/>
</dbReference>
<dbReference type="Proteomes" id="UP000005087">
    <property type="component" value="Chromosome"/>
</dbReference>
<dbReference type="STRING" id="928724.SacglDRAFT_02185"/>
<feature type="signal peptide" evidence="2">
    <location>
        <begin position="1"/>
        <end position="24"/>
    </location>
</feature>
<evidence type="ECO:0000313" key="3">
    <source>
        <dbReference type="EMBL" id="EIE99084.1"/>
    </source>
</evidence>
<feature type="compositionally biased region" description="Polar residues" evidence="1">
    <location>
        <begin position="37"/>
        <end position="54"/>
    </location>
</feature>
<evidence type="ECO:0000256" key="1">
    <source>
        <dbReference type="SAM" id="MobiDB-lite"/>
    </source>
</evidence>